<evidence type="ECO:0008006" key="4">
    <source>
        <dbReference type="Google" id="ProtNLM"/>
    </source>
</evidence>
<feature type="transmembrane region" description="Helical" evidence="1">
    <location>
        <begin position="281"/>
        <end position="298"/>
    </location>
</feature>
<feature type="transmembrane region" description="Helical" evidence="1">
    <location>
        <begin position="236"/>
        <end position="261"/>
    </location>
</feature>
<keyword evidence="1" id="KW-0812">Transmembrane</keyword>
<gene>
    <name evidence="2" type="ORF">AN695_0226435</name>
</gene>
<reference evidence="3" key="1">
    <citation type="submission" date="2016-04" db="EMBL/GenBank/DDBJ databases">
        <authorList>
            <person name="Osei Sekyere J."/>
            <person name="Sivertsen A."/>
            <person name="Pedersen A.T."/>
            <person name="Sundsfjord A."/>
        </authorList>
    </citation>
    <scope>NUCLEOTIDE SEQUENCE [LARGE SCALE GENOMIC DNA]</scope>
    <source>
        <strain evidence="3">945174350</strain>
    </source>
</reference>
<dbReference type="Proteomes" id="UP000050489">
    <property type="component" value="Unassembled WGS sequence"/>
</dbReference>
<keyword evidence="1" id="KW-1133">Transmembrane helix</keyword>
<feature type="transmembrane region" description="Helical" evidence="1">
    <location>
        <begin position="122"/>
        <end position="145"/>
    </location>
</feature>
<feature type="transmembrane region" description="Helical" evidence="1">
    <location>
        <begin position="166"/>
        <end position="195"/>
    </location>
</feature>
<dbReference type="EMBL" id="LJEX02000160">
    <property type="protein sequence ID" value="OCO79220.1"/>
    <property type="molecule type" value="Genomic_DNA"/>
</dbReference>
<proteinExistence type="predicted"/>
<evidence type="ECO:0000256" key="1">
    <source>
        <dbReference type="SAM" id="Phobius"/>
    </source>
</evidence>
<dbReference type="AlphaFoldDB" id="A0A6H2ZQ09"/>
<dbReference type="RefSeq" id="WP_057523765.1">
    <property type="nucleotide sequence ID" value="NZ_JAUJVO010000001.1"/>
</dbReference>
<evidence type="ECO:0000313" key="2">
    <source>
        <dbReference type="EMBL" id="OCO79220.1"/>
    </source>
</evidence>
<feature type="transmembrane region" description="Helical" evidence="1">
    <location>
        <begin position="12"/>
        <end position="40"/>
    </location>
</feature>
<feature type="transmembrane region" description="Helical" evidence="1">
    <location>
        <begin position="83"/>
        <end position="102"/>
    </location>
</feature>
<feature type="transmembrane region" description="Helical" evidence="1">
    <location>
        <begin position="52"/>
        <end position="71"/>
    </location>
</feature>
<dbReference type="Pfam" id="PF14897">
    <property type="entry name" value="EpsG"/>
    <property type="match status" value="1"/>
</dbReference>
<accession>A0A6H2ZQ09</accession>
<comment type="caution">
    <text evidence="2">The sequence shown here is derived from an EMBL/GenBank/DDBJ whole genome shotgun (WGS) entry which is preliminary data.</text>
</comment>
<feature type="transmembrane region" description="Helical" evidence="1">
    <location>
        <begin position="310"/>
        <end position="334"/>
    </location>
</feature>
<evidence type="ECO:0000313" key="3">
    <source>
        <dbReference type="Proteomes" id="UP000050489"/>
    </source>
</evidence>
<dbReference type="InterPro" id="IPR049458">
    <property type="entry name" value="EpsG-like"/>
</dbReference>
<protein>
    <recommendedName>
        <fullName evidence="4">EpsG family protein</fullName>
    </recommendedName>
</protein>
<feature type="transmembrane region" description="Helical" evidence="1">
    <location>
        <begin position="201"/>
        <end position="224"/>
    </location>
</feature>
<name>A0A6H2ZQ09_SERMA</name>
<keyword evidence="1" id="KW-0472">Membrane</keyword>
<sequence length="400" mass="46344">MNESYLKRFEFLFYAFFLVSFSLLAAISPVLGFYVPIIFLALNFGSNKTFRILISIIILYSSMFVFASRNIASGSIKDDFANIYFPVFNMLTHGSTIFYYQFTKGAEFFLPLYFKIIYNVFGISQPVPIMAAVTALCLGLFYIWLEKYGLKSISENKRSLCVASSLALLVFAVTTQNMRQAISCVFLLYVITFYFERKWLLFYVFLFLATTSHVTALLIFPLFTILMGENERRKKILAATAVFVSLFFNIVIGIIIAKGLLGTATYKLLFYADVDSGDMTLGYLKYLFITCVVGIFYFSPEHKKYKSLLFYGTFIYFVLTPIPVVSHRLLMLMVAFMNGYLMFLAFFRILWVYRIILIGYCVYRIFKIGPYFSPDTGDDSFMNLWFSYPWVGETFLYYLK</sequence>
<feature type="transmembrane region" description="Helical" evidence="1">
    <location>
        <begin position="340"/>
        <end position="363"/>
    </location>
</feature>
<organism evidence="2 3">
    <name type="scientific">Serratia marcescens</name>
    <dbReference type="NCBI Taxonomy" id="615"/>
    <lineage>
        <taxon>Bacteria</taxon>
        <taxon>Pseudomonadati</taxon>
        <taxon>Pseudomonadota</taxon>
        <taxon>Gammaproteobacteria</taxon>
        <taxon>Enterobacterales</taxon>
        <taxon>Yersiniaceae</taxon>
        <taxon>Serratia</taxon>
    </lineage>
</organism>